<dbReference type="Proteomes" id="UP000046393">
    <property type="component" value="Unplaced"/>
</dbReference>
<name>A0A0N5B1I9_9BILA</name>
<feature type="transmembrane region" description="Helical" evidence="2">
    <location>
        <begin position="89"/>
        <end position="111"/>
    </location>
</feature>
<dbReference type="AlphaFoldDB" id="A0A0N5B1I9"/>
<feature type="region of interest" description="Disordered" evidence="1">
    <location>
        <begin position="1"/>
        <end position="24"/>
    </location>
</feature>
<keyword evidence="2" id="KW-0472">Membrane</keyword>
<organism evidence="3 4">
    <name type="scientific">Syphacia muris</name>
    <dbReference type="NCBI Taxonomy" id="451379"/>
    <lineage>
        <taxon>Eukaryota</taxon>
        <taxon>Metazoa</taxon>
        <taxon>Ecdysozoa</taxon>
        <taxon>Nematoda</taxon>
        <taxon>Chromadorea</taxon>
        <taxon>Rhabditida</taxon>
        <taxon>Spirurina</taxon>
        <taxon>Oxyuridomorpha</taxon>
        <taxon>Oxyuroidea</taxon>
        <taxon>Oxyuridae</taxon>
        <taxon>Syphacia</taxon>
    </lineage>
</organism>
<proteinExistence type="predicted"/>
<feature type="compositionally biased region" description="Basic and acidic residues" evidence="1">
    <location>
        <begin position="1"/>
        <end position="17"/>
    </location>
</feature>
<evidence type="ECO:0000313" key="3">
    <source>
        <dbReference type="Proteomes" id="UP000046393"/>
    </source>
</evidence>
<dbReference type="WBParaSite" id="SMUV_0001115601-mRNA-1">
    <property type="protein sequence ID" value="SMUV_0001115601-mRNA-1"/>
    <property type="gene ID" value="SMUV_0001115601"/>
</dbReference>
<keyword evidence="2" id="KW-0812">Transmembrane</keyword>
<evidence type="ECO:0000256" key="1">
    <source>
        <dbReference type="SAM" id="MobiDB-lite"/>
    </source>
</evidence>
<evidence type="ECO:0000313" key="4">
    <source>
        <dbReference type="WBParaSite" id="SMUV_0001115601-mRNA-1"/>
    </source>
</evidence>
<accession>A0A0N5B1I9</accession>
<keyword evidence="2" id="KW-1133">Transmembrane helix</keyword>
<protein>
    <submittedName>
        <fullName evidence="4">Plexin cytoplasmic RasGAP domain-containing protein</fullName>
    </submittedName>
</protein>
<reference evidence="4" key="1">
    <citation type="submission" date="2017-02" db="UniProtKB">
        <authorList>
            <consortium name="WormBaseParasite"/>
        </authorList>
    </citation>
    <scope>IDENTIFICATION</scope>
</reference>
<sequence length="136" mass="16042">MEDSNRLKGNVVRDETPSIHPKLRGKRRNEEPCALLRSIHQTQMMSPYDLMSRNDLENSFRQISSFYYDQRELSQQILNALQKTHSLTVALLIFVILGFLLVFVFGVLYFIRQYRSSTEITEEQTSFRNKREPIVL</sequence>
<keyword evidence="3" id="KW-1185">Reference proteome</keyword>
<evidence type="ECO:0000256" key="2">
    <source>
        <dbReference type="SAM" id="Phobius"/>
    </source>
</evidence>